<dbReference type="InterPro" id="IPR036236">
    <property type="entry name" value="Znf_C2H2_sf"/>
</dbReference>
<dbReference type="STRING" id="41427.A0A182INL2"/>
<keyword evidence="4" id="KW-0862">Zinc</keyword>
<keyword evidence="3" id="KW-0863">Zinc-finger</keyword>
<dbReference type="InterPro" id="IPR013087">
    <property type="entry name" value="Znf_C2H2_type"/>
</dbReference>
<evidence type="ECO:0000259" key="6">
    <source>
        <dbReference type="PROSITE" id="PS50157"/>
    </source>
</evidence>
<dbReference type="SMART" id="SM00355">
    <property type="entry name" value="ZnF_C2H2"/>
    <property type="match status" value="3"/>
</dbReference>
<evidence type="ECO:0000256" key="1">
    <source>
        <dbReference type="ARBA" id="ARBA00022723"/>
    </source>
</evidence>
<organism evidence="7">
    <name type="scientific">Anopheles atroparvus</name>
    <name type="common">European mosquito</name>
    <dbReference type="NCBI Taxonomy" id="41427"/>
    <lineage>
        <taxon>Eukaryota</taxon>
        <taxon>Metazoa</taxon>
        <taxon>Ecdysozoa</taxon>
        <taxon>Arthropoda</taxon>
        <taxon>Hexapoda</taxon>
        <taxon>Insecta</taxon>
        <taxon>Pterygota</taxon>
        <taxon>Neoptera</taxon>
        <taxon>Endopterygota</taxon>
        <taxon>Diptera</taxon>
        <taxon>Nematocera</taxon>
        <taxon>Culicoidea</taxon>
        <taxon>Culicidae</taxon>
        <taxon>Anophelinae</taxon>
        <taxon>Anopheles</taxon>
    </lineage>
</organism>
<dbReference type="GO" id="GO:0000978">
    <property type="term" value="F:RNA polymerase II cis-regulatory region sequence-specific DNA binding"/>
    <property type="evidence" value="ECO:0007669"/>
    <property type="project" value="TreeGrafter"/>
</dbReference>
<feature type="domain" description="C2H2-type" evidence="6">
    <location>
        <begin position="140"/>
        <end position="167"/>
    </location>
</feature>
<name>A0A182INL2_ANOAO</name>
<dbReference type="PROSITE" id="PS00028">
    <property type="entry name" value="ZINC_FINGER_C2H2_1"/>
    <property type="match status" value="3"/>
</dbReference>
<evidence type="ECO:0000256" key="2">
    <source>
        <dbReference type="ARBA" id="ARBA00022737"/>
    </source>
</evidence>
<dbReference type="EnsemblMetazoa" id="AATE002514-RA">
    <property type="protein sequence ID" value="AATE002514-PA.1"/>
    <property type="gene ID" value="AATE002514"/>
</dbReference>
<dbReference type="PANTHER" id="PTHR23235:SF120">
    <property type="entry name" value="KRUPPEL-LIKE FACTOR 15"/>
    <property type="match status" value="1"/>
</dbReference>
<dbReference type="GO" id="GO:0000981">
    <property type="term" value="F:DNA-binding transcription factor activity, RNA polymerase II-specific"/>
    <property type="evidence" value="ECO:0007669"/>
    <property type="project" value="TreeGrafter"/>
</dbReference>
<dbReference type="PROSITE" id="PS50157">
    <property type="entry name" value="ZINC_FINGER_C2H2_2"/>
    <property type="match status" value="2"/>
</dbReference>
<keyword evidence="2" id="KW-0677">Repeat</keyword>
<dbReference type="GO" id="GO:0045893">
    <property type="term" value="P:positive regulation of DNA-templated transcription"/>
    <property type="evidence" value="ECO:0007669"/>
    <property type="project" value="UniProtKB-ARBA"/>
</dbReference>
<dbReference type="PANTHER" id="PTHR23235">
    <property type="entry name" value="KRUEPPEL-LIKE TRANSCRIPTION FACTOR"/>
    <property type="match status" value="1"/>
</dbReference>
<dbReference type="VEuPathDB" id="VectorBase:AATE002514"/>
<evidence type="ECO:0000256" key="3">
    <source>
        <dbReference type="ARBA" id="ARBA00022771"/>
    </source>
</evidence>
<evidence type="ECO:0000313" key="7">
    <source>
        <dbReference type="EnsemblMetazoa" id="AATE002514-PA.1"/>
    </source>
</evidence>
<feature type="compositionally biased region" description="Low complexity" evidence="5">
    <location>
        <begin position="248"/>
        <end position="270"/>
    </location>
</feature>
<dbReference type="SUPFAM" id="SSF57667">
    <property type="entry name" value="beta-beta-alpha zinc fingers"/>
    <property type="match status" value="1"/>
</dbReference>
<feature type="compositionally biased region" description="Low complexity" evidence="5">
    <location>
        <begin position="87"/>
        <end position="100"/>
    </location>
</feature>
<feature type="region of interest" description="Disordered" evidence="5">
    <location>
        <begin position="87"/>
        <end position="114"/>
    </location>
</feature>
<dbReference type="AlphaFoldDB" id="A0A182INL2"/>
<sequence>LVDELTGASRAKCRADSERFGPIAVPSGSDCLAWPFAGVSLFRSHQRCRKASPEIPPNIPRPNLIPFTEPYAEGGSMHPATRLKALQQVQQSSAAASSSAPGGGRKGQSGKAKAGAAGSVAATAAAQPDAVPAGPPKPVFECTVCGKGLARKDKLTIHMRIHTGEKPYVCEVCDRAFARRDKLVIHMNKFKHVTPTNIAPLGKRQSRTLTIEEFKTEDNKPMLVDHQALATQTLTNVVNNITAQQQQQQQQQQQPQHQQQQQQQQQPLQHRPAPACLSAIMPILPLQAATAGRLATPNDANSRTSRADPPDLSECFICRQELPGRNELLLHLRQHLLNERKALLRPTGPSWLPSSDSSSEANSGGFISVVAPSICIISLHRSMFTHTCSRSIECRSCCSMLMPYTESSLSHWA</sequence>
<dbReference type="Gene3D" id="3.30.160.60">
    <property type="entry name" value="Classic Zinc Finger"/>
    <property type="match status" value="2"/>
</dbReference>
<evidence type="ECO:0000256" key="4">
    <source>
        <dbReference type="ARBA" id="ARBA00022833"/>
    </source>
</evidence>
<feature type="region of interest" description="Disordered" evidence="5">
    <location>
        <begin position="50"/>
        <end position="73"/>
    </location>
</feature>
<feature type="domain" description="C2H2-type" evidence="6">
    <location>
        <begin position="168"/>
        <end position="197"/>
    </location>
</feature>
<dbReference type="FunFam" id="3.30.160.60:FF:001732">
    <property type="entry name" value="Zgc:162936"/>
    <property type="match status" value="1"/>
</dbReference>
<accession>A0A182INL2</accession>
<dbReference type="SUPFAM" id="SSF81995">
    <property type="entry name" value="beta-sandwich domain of Sec23/24"/>
    <property type="match status" value="1"/>
</dbReference>
<dbReference type="Pfam" id="PF00096">
    <property type="entry name" value="zf-C2H2"/>
    <property type="match status" value="2"/>
</dbReference>
<evidence type="ECO:0000256" key="5">
    <source>
        <dbReference type="SAM" id="MobiDB-lite"/>
    </source>
</evidence>
<reference evidence="7" key="1">
    <citation type="submission" date="2022-08" db="UniProtKB">
        <authorList>
            <consortium name="EnsemblMetazoa"/>
        </authorList>
    </citation>
    <scope>IDENTIFICATION</scope>
    <source>
        <strain evidence="7">EBRO</strain>
    </source>
</reference>
<proteinExistence type="predicted"/>
<feature type="region of interest" description="Disordered" evidence="5">
    <location>
        <begin position="248"/>
        <end position="272"/>
    </location>
</feature>
<dbReference type="FunFam" id="3.30.160.60:FF:000765">
    <property type="entry name" value="Zinc finger 45-like"/>
    <property type="match status" value="1"/>
</dbReference>
<keyword evidence="1" id="KW-0479">Metal-binding</keyword>
<dbReference type="GO" id="GO:0005694">
    <property type="term" value="C:chromosome"/>
    <property type="evidence" value="ECO:0007669"/>
    <property type="project" value="UniProtKB-ARBA"/>
</dbReference>
<protein>
    <recommendedName>
        <fullName evidence="6">C2H2-type domain-containing protein</fullName>
    </recommendedName>
</protein>
<dbReference type="GO" id="GO:0008270">
    <property type="term" value="F:zinc ion binding"/>
    <property type="evidence" value="ECO:0007669"/>
    <property type="project" value="UniProtKB-KW"/>
</dbReference>